<gene>
    <name evidence="2" type="ORF">NDU88_000610</name>
</gene>
<evidence type="ECO:0000313" key="2">
    <source>
        <dbReference type="EMBL" id="KAJ1160108.1"/>
    </source>
</evidence>
<dbReference type="EMBL" id="JANPWB010000008">
    <property type="protein sequence ID" value="KAJ1160108.1"/>
    <property type="molecule type" value="Genomic_DNA"/>
</dbReference>
<dbReference type="Proteomes" id="UP001066276">
    <property type="component" value="Chromosome 4_2"/>
</dbReference>
<evidence type="ECO:0000256" key="1">
    <source>
        <dbReference type="SAM" id="MobiDB-lite"/>
    </source>
</evidence>
<dbReference type="GO" id="GO:0005802">
    <property type="term" value="C:trans-Golgi network"/>
    <property type="evidence" value="ECO:0007669"/>
    <property type="project" value="InterPro"/>
</dbReference>
<dbReference type="InterPro" id="IPR040362">
    <property type="entry name" value="RELCH"/>
</dbReference>
<dbReference type="GO" id="GO:0055037">
    <property type="term" value="C:recycling endosome"/>
    <property type="evidence" value="ECO:0007669"/>
    <property type="project" value="TreeGrafter"/>
</dbReference>
<comment type="caution">
    <text evidence="2">The sequence shown here is derived from an EMBL/GenBank/DDBJ whole genome shotgun (WGS) entry which is preliminary data.</text>
</comment>
<organism evidence="2 3">
    <name type="scientific">Pleurodeles waltl</name>
    <name type="common">Iberian ribbed newt</name>
    <dbReference type="NCBI Taxonomy" id="8319"/>
    <lineage>
        <taxon>Eukaryota</taxon>
        <taxon>Metazoa</taxon>
        <taxon>Chordata</taxon>
        <taxon>Craniata</taxon>
        <taxon>Vertebrata</taxon>
        <taxon>Euteleostomi</taxon>
        <taxon>Amphibia</taxon>
        <taxon>Batrachia</taxon>
        <taxon>Caudata</taxon>
        <taxon>Salamandroidea</taxon>
        <taxon>Salamandridae</taxon>
        <taxon>Pleurodelinae</taxon>
        <taxon>Pleurodeles</taxon>
    </lineage>
</organism>
<accession>A0AAV7SA46</accession>
<sequence>MKRSSRTRGKSEERSQRVIVAQKSRSVLLDVLAAQLLREQLVLTALELHTELLETGREQPRLRDYFSNPGHFERQSGCTPPGAGPGGSLVPAGGAREAVHSAGAAGGGSLRRAARQGLCSTSRKSS</sequence>
<proteinExistence type="predicted"/>
<feature type="region of interest" description="Disordered" evidence="1">
    <location>
        <begin position="63"/>
        <end position="126"/>
    </location>
</feature>
<reference evidence="2" key="1">
    <citation type="journal article" date="2022" name="bioRxiv">
        <title>Sequencing and chromosome-scale assembly of the giantPleurodeles waltlgenome.</title>
        <authorList>
            <person name="Brown T."/>
            <person name="Elewa A."/>
            <person name="Iarovenko S."/>
            <person name="Subramanian E."/>
            <person name="Araus A.J."/>
            <person name="Petzold A."/>
            <person name="Susuki M."/>
            <person name="Suzuki K.-i.T."/>
            <person name="Hayashi T."/>
            <person name="Toyoda A."/>
            <person name="Oliveira C."/>
            <person name="Osipova E."/>
            <person name="Leigh N.D."/>
            <person name="Simon A."/>
            <person name="Yun M.H."/>
        </authorList>
    </citation>
    <scope>NUCLEOTIDE SEQUENCE</scope>
    <source>
        <strain evidence="2">20211129_DDA</strain>
        <tissue evidence="2">Liver</tissue>
    </source>
</reference>
<dbReference type="AlphaFoldDB" id="A0AAV7SA46"/>
<dbReference type="GO" id="GO:0032367">
    <property type="term" value="P:intracellular cholesterol transport"/>
    <property type="evidence" value="ECO:0007669"/>
    <property type="project" value="InterPro"/>
</dbReference>
<dbReference type="PANTHER" id="PTHR32059">
    <property type="entry name" value="RAB11-BINDING PROTEIN RELCH"/>
    <property type="match status" value="1"/>
</dbReference>
<dbReference type="PANTHER" id="PTHR32059:SF0">
    <property type="entry name" value="RAB11-BINDING PROTEIN RELCH"/>
    <property type="match status" value="1"/>
</dbReference>
<keyword evidence="3" id="KW-1185">Reference proteome</keyword>
<protein>
    <submittedName>
        <fullName evidence="2">Uncharacterized protein</fullName>
    </submittedName>
</protein>
<name>A0AAV7SA46_PLEWA</name>
<evidence type="ECO:0000313" key="3">
    <source>
        <dbReference type="Proteomes" id="UP001066276"/>
    </source>
</evidence>